<evidence type="ECO:0000256" key="1">
    <source>
        <dbReference type="ARBA" id="ARBA00023015"/>
    </source>
</evidence>
<protein>
    <submittedName>
        <fullName evidence="4">GntR family transcriptional regulator</fullName>
    </submittedName>
</protein>
<accession>A0A1K0IBN8</accession>
<organism evidence="4">
    <name type="scientific">Cupriavidus necator</name>
    <name type="common">Alcaligenes eutrophus</name>
    <name type="synonym">Ralstonia eutropha</name>
    <dbReference type="NCBI Taxonomy" id="106590"/>
    <lineage>
        <taxon>Bacteria</taxon>
        <taxon>Pseudomonadati</taxon>
        <taxon>Pseudomonadota</taxon>
        <taxon>Betaproteobacteria</taxon>
        <taxon>Burkholderiales</taxon>
        <taxon>Burkholderiaceae</taxon>
        <taxon>Cupriavidus</taxon>
    </lineage>
</organism>
<evidence type="ECO:0000313" key="4">
    <source>
        <dbReference type="EMBL" id="SCU74572.1"/>
    </source>
</evidence>
<gene>
    <name evidence="4" type="ORF">CNECB9_190013</name>
</gene>
<sequence>MVRDVLLRLESLGILEKDERQRWVVIPLDAQRIHDLYELRSLVKPAALRGAIVHADAAELAAMMEDLHKVQCKGHAAGRSGARNVRAAHGVLHRLSANKERPQPSRHLPEWLRPLTAADVQENPFLSAGQGAISCRCRSGARAIPDRR</sequence>
<name>A0A1K0IBN8_CUPNE</name>
<dbReference type="Gene3D" id="1.20.120.530">
    <property type="entry name" value="GntR ligand-binding domain-like"/>
    <property type="match status" value="1"/>
</dbReference>
<evidence type="ECO:0000256" key="3">
    <source>
        <dbReference type="ARBA" id="ARBA00023163"/>
    </source>
</evidence>
<proteinExistence type="predicted"/>
<dbReference type="AlphaFoldDB" id="A0A1K0IBN8"/>
<keyword evidence="2" id="KW-0238">DNA-binding</keyword>
<reference evidence="4" key="1">
    <citation type="submission" date="2016-09" db="EMBL/GenBank/DDBJ databases">
        <authorList>
            <person name="Capua I."/>
            <person name="De Benedictis P."/>
            <person name="Joannis T."/>
            <person name="Lombin L.H."/>
            <person name="Cattoli G."/>
        </authorList>
    </citation>
    <scope>NUCLEOTIDE SEQUENCE</scope>
    <source>
        <strain evidence="4">B9</strain>
    </source>
</reference>
<dbReference type="EMBL" id="FMSH01000101">
    <property type="protein sequence ID" value="SCU74572.1"/>
    <property type="molecule type" value="Genomic_DNA"/>
</dbReference>
<keyword evidence="3" id="KW-0804">Transcription</keyword>
<dbReference type="GO" id="GO:0003677">
    <property type="term" value="F:DNA binding"/>
    <property type="evidence" value="ECO:0007669"/>
    <property type="project" value="UniProtKB-KW"/>
</dbReference>
<dbReference type="InterPro" id="IPR008920">
    <property type="entry name" value="TF_FadR/GntR_C"/>
</dbReference>
<evidence type="ECO:0000256" key="2">
    <source>
        <dbReference type="ARBA" id="ARBA00023125"/>
    </source>
</evidence>
<keyword evidence="1" id="KW-0805">Transcription regulation</keyword>